<dbReference type="GO" id="GO:0052621">
    <property type="term" value="F:diguanylate cyclase activity"/>
    <property type="evidence" value="ECO:0007669"/>
    <property type="project" value="UniProtKB-EC"/>
</dbReference>
<feature type="domain" description="GGDEF" evidence="2">
    <location>
        <begin position="372"/>
        <end position="492"/>
    </location>
</feature>
<dbReference type="InterPro" id="IPR052155">
    <property type="entry name" value="Biofilm_reg_signaling"/>
</dbReference>
<evidence type="ECO:0000256" key="1">
    <source>
        <dbReference type="SAM" id="Phobius"/>
    </source>
</evidence>
<keyword evidence="3" id="KW-0548">Nucleotidyltransferase</keyword>
<organism evidence="3 4">
    <name type="scientific">Shewanella decolorationis</name>
    <dbReference type="NCBI Taxonomy" id="256839"/>
    <lineage>
        <taxon>Bacteria</taxon>
        <taxon>Pseudomonadati</taxon>
        <taxon>Pseudomonadota</taxon>
        <taxon>Gammaproteobacteria</taxon>
        <taxon>Alteromonadales</taxon>
        <taxon>Shewanellaceae</taxon>
        <taxon>Shewanella</taxon>
    </lineage>
</organism>
<proteinExistence type="predicted"/>
<dbReference type="Pfam" id="PF16927">
    <property type="entry name" value="HisKA_7TM"/>
    <property type="match status" value="1"/>
</dbReference>
<evidence type="ECO:0000313" key="3">
    <source>
        <dbReference type="EMBL" id="QDZ92223.1"/>
    </source>
</evidence>
<evidence type="ECO:0000259" key="2">
    <source>
        <dbReference type="PROSITE" id="PS50887"/>
    </source>
</evidence>
<dbReference type="SMART" id="SM00267">
    <property type="entry name" value="GGDEF"/>
    <property type="match status" value="1"/>
</dbReference>
<dbReference type="InterPro" id="IPR043128">
    <property type="entry name" value="Rev_trsase/Diguanyl_cyclase"/>
</dbReference>
<feature type="transmembrane region" description="Helical" evidence="1">
    <location>
        <begin position="66"/>
        <end position="89"/>
    </location>
</feature>
<dbReference type="InterPro" id="IPR000160">
    <property type="entry name" value="GGDEF_dom"/>
</dbReference>
<keyword evidence="3" id="KW-0808">Transferase</keyword>
<reference evidence="3 4" key="1">
    <citation type="journal article" date="2019" name="Ecotoxicol. Environ. Saf.">
        <title>Microbial characterization of heavy metal resistant bacterial strains isolated from an electroplating wastewater treatment plant.</title>
        <authorList>
            <person name="Cai X."/>
            <person name="Zheng X."/>
            <person name="Zhang D."/>
            <person name="Iqbal W."/>
            <person name="Liu C."/>
            <person name="Yang B."/>
            <person name="Zhao X."/>
            <person name="Lu X."/>
            <person name="Mao Y."/>
        </authorList>
    </citation>
    <scope>NUCLEOTIDE SEQUENCE [LARGE SCALE GENOMIC DNA]</scope>
    <source>
        <strain evidence="3 4">Ni1-3</strain>
    </source>
</reference>
<feature type="transmembrane region" description="Helical" evidence="1">
    <location>
        <begin position="6"/>
        <end position="27"/>
    </location>
</feature>
<dbReference type="EC" id="2.7.7.65" evidence="3"/>
<dbReference type="RefSeq" id="WP_208660001.1">
    <property type="nucleotide sequence ID" value="NZ_CP031775.2"/>
</dbReference>
<dbReference type="InterPro" id="IPR029787">
    <property type="entry name" value="Nucleotide_cyclase"/>
</dbReference>
<feature type="transmembrane region" description="Helical" evidence="1">
    <location>
        <begin position="96"/>
        <end position="115"/>
    </location>
</feature>
<gene>
    <name evidence="3" type="ORF">D0436_18160</name>
</gene>
<keyword evidence="1" id="KW-0472">Membrane</keyword>
<protein>
    <submittedName>
        <fullName evidence="3">Diguanylate cyclase</fullName>
        <ecNumber evidence="3">2.7.7.65</ecNumber>
    </submittedName>
</protein>
<keyword evidence="1" id="KW-1133">Transmembrane helix</keyword>
<dbReference type="PANTHER" id="PTHR44757">
    <property type="entry name" value="DIGUANYLATE CYCLASE DGCP"/>
    <property type="match status" value="1"/>
</dbReference>
<dbReference type="PROSITE" id="PS50887">
    <property type="entry name" value="GGDEF"/>
    <property type="match status" value="1"/>
</dbReference>
<keyword evidence="1" id="KW-0812">Transmembrane</keyword>
<evidence type="ECO:0000313" key="4">
    <source>
        <dbReference type="Proteomes" id="UP000321124"/>
    </source>
</evidence>
<dbReference type="KEGG" id="sdeo:D0436_18160"/>
<dbReference type="AlphaFoldDB" id="A0A5B8QZV8"/>
<accession>A0A5B8QZV8</accession>
<dbReference type="SUPFAM" id="SSF55073">
    <property type="entry name" value="Nucleotide cyclase"/>
    <property type="match status" value="1"/>
</dbReference>
<dbReference type="EMBL" id="CP031775">
    <property type="protein sequence ID" value="QDZ92223.1"/>
    <property type="molecule type" value="Genomic_DNA"/>
</dbReference>
<feature type="transmembrane region" description="Helical" evidence="1">
    <location>
        <begin position="34"/>
        <end position="54"/>
    </location>
</feature>
<dbReference type="Proteomes" id="UP000321124">
    <property type="component" value="Chromosome"/>
</dbReference>
<dbReference type="InterPro" id="IPR031621">
    <property type="entry name" value="HisKA_7TM"/>
</dbReference>
<name>A0A5B8QZV8_9GAMM</name>
<dbReference type="NCBIfam" id="TIGR00254">
    <property type="entry name" value="GGDEF"/>
    <property type="match status" value="1"/>
</dbReference>
<dbReference type="Gene3D" id="3.30.70.270">
    <property type="match status" value="1"/>
</dbReference>
<sequence length="492" mass="55442">MFADFTVFSWLLFLISALCLILAGATLKIRYQAVTIWFIGLLLAYAIQAFGYAFELTSHELDSIKFWLNIEFVGACFIPTCVVLFAVSYQTRTSPPLWLVSSLLSISAIVLLGQLTNDLHGLGFNIVGLEKMDNISVTTNHLGWLYLAYSLYIHLAVIVSVIIFIRCMQNTHPVLRPQILLILVGITLTWLNYIWTLIGNTPYGLDMSPFGLFFCTIAFAISVFRYDLIKLTPIARDQIFHQVEQGYIVIDEQSRLIDYNPKAKIFLPTLSTGKIGQPLSSFIDPSLVADNQTKVIRLEDGKRVQVQRSLMGKNAAMAIGSVIMLSDVTEKEQLLEEMERIANTDSLTGCHNRHALYCRLKQQIIESRHQLTPLSIVALDIVSFRKVNEVHGYTIGDMRLKQLSHILNHHLPSNAILTRYIGDIFIIILPGYRLEDANQVAQQLADKAKQLTSLAISTFCVQHLSEESDRQVIDRLLGEAMQLKKLRPSLAV</sequence>
<feature type="transmembrane region" description="Helical" evidence="1">
    <location>
        <begin position="179"/>
        <end position="198"/>
    </location>
</feature>
<dbReference type="CDD" id="cd01949">
    <property type="entry name" value="GGDEF"/>
    <property type="match status" value="1"/>
</dbReference>
<feature type="transmembrane region" description="Helical" evidence="1">
    <location>
        <begin position="144"/>
        <end position="167"/>
    </location>
</feature>
<feature type="transmembrane region" description="Helical" evidence="1">
    <location>
        <begin position="210"/>
        <end position="228"/>
    </location>
</feature>
<dbReference type="PANTHER" id="PTHR44757:SF2">
    <property type="entry name" value="BIOFILM ARCHITECTURE MAINTENANCE PROTEIN MBAA"/>
    <property type="match status" value="1"/>
</dbReference>
<dbReference type="Pfam" id="PF00990">
    <property type="entry name" value="GGDEF"/>
    <property type="match status" value="1"/>
</dbReference>